<sequence>MYVKIAHFINQLRHSFWFVPSLMALVALLLGYVMQRVDVYYYHKLGWELTDPAGARAILTTVAASAITVAGVVFSITMVVLSSASSQFGPRLIRNFMRHPQTKWVLGGYIGTFIYCLMVAATVREGNSGWTPQLSVTTGGVFGVLSFGLLIAFVHHVFTFIQAPRIIQDVTDRLNETINILFPLSALPESRRDALSAGVMGEVPGEFREVRSEDGGYIQAIGLEDILDWASENEAMVKIDFKPGDYLLPGEKLGVIWCESSQFDAGRDLVRREIMQGPERTDDQDVEFVIDQLVEIAVRALSPGVNDPFTAINCINKLGGVITKIVERGLPGGLLHDKNGVLRVATKTYTYAGLLDAAFHQIRQNARGVESVSLSLIDILARLKEVDTMAAYQAELRRHAELLREDVQKSYTNEKDLQDFMERYSVFEQASE</sequence>
<keyword evidence="1" id="KW-1133">Transmembrane helix</keyword>
<name>A0ABP9UV98_9BACT</name>
<keyword evidence="1" id="KW-0472">Membrane</keyword>
<accession>A0ABP9UV98</accession>
<feature type="transmembrane region" description="Helical" evidence="1">
    <location>
        <begin position="141"/>
        <end position="161"/>
    </location>
</feature>
<proteinExistence type="predicted"/>
<dbReference type="RefSeq" id="WP_346187354.1">
    <property type="nucleotide sequence ID" value="NZ_BAABRL010000001.1"/>
</dbReference>
<dbReference type="Pfam" id="PF10011">
    <property type="entry name" value="DUF2254"/>
    <property type="match status" value="1"/>
</dbReference>
<evidence type="ECO:0000313" key="3">
    <source>
        <dbReference type="Proteomes" id="UP001424741"/>
    </source>
</evidence>
<dbReference type="Proteomes" id="UP001424741">
    <property type="component" value="Unassembled WGS sequence"/>
</dbReference>
<dbReference type="InterPro" id="IPR018723">
    <property type="entry name" value="DUF2254_membrane"/>
</dbReference>
<feature type="transmembrane region" description="Helical" evidence="1">
    <location>
        <begin position="12"/>
        <end position="34"/>
    </location>
</feature>
<organism evidence="2 3">
    <name type="scientific">Rubritalea halochordaticola</name>
    <dbReference type="NCBI Taxonomy" id="714537"/>
    <lineage>
        <taxon>Bacteria</taxon>
        <taxon>Pseudomonadati</taxon>
        <taxon>Verrucomicrobiota</taxon>
        <taxon>Verrucomicrobiia</taxon>
        <taxon>Verrucomicrobiales</taxon>
        <taxon>Rubritaleaceae</taxon>
        <taxon>Rubritalea</taxon>
    </lineage>
</organism>
<evidence type="ECO:0000313" key="2">
    <source>
        <dbReference type="EMBL" id="GAA5494378.1"/>
    </source>
</evidence>
<evidence type="ECO:0000256" key="1">
    <source>
        <dbReference type="SAM" id="Phobius"/>
    </source>
</evidence>
<comment type="caution">
    <text evidence="2">The sequence shown here is derived from an EMBL/GenBank/DDBJ whole genome shotgun (WGS) entry which is preliminary data.</text>
</comment>
<keyword evidence="1" id="KW-0812">Transmembrane</keyword>
<gene>
    <name evidence="2" type="ORF">Rhal01_00538</name>
</gene>
<reference evidence="2 3" key="1">
    <citation type="submission" date="2024-02" db="EMBL/GenBank/DDBJ databases">
        <title>Rubritalea halochordaticola NBRC 107102.</title>
        <authorList>
            <person name="Ichikawa N."/>
            <person name="Katano-Makiyama Y."/>
            <person name="Hidaka K."/>
        </authorList>
    </citation>
    <scope>NUCLEOTIDE SEQUENCE [LARGE SCALE GENOMIC DNA]</scope>
    <source>
        <strain evidence="2 3">NBRC 107102</strain>
    </source>
</reference>
<feature type="transmembrane region" description="Helical" evidence="1">
    <location>
        <begin position="54"/>
        <end position="81"/>
    </location>
</feature>
<keyword evidence="3" id="KW-1185">Reference proteome</keyword>
<protein>
    <submittedName>
        <fullName evidence="2">Uncharacterized protein Rv1290c</fullName>
    </submittedName>
</protein>
<feature type="transmembrane region" description="Helical" evidence="1">
    <location>
        <begin position="102"/>
        <end position="121"/>
    </location>
</feature>
<dbReference type="EMBL" id="BAABRL010000001">
    <property type="protein sequence ID" value="GAA5494378.1"/>
    <property type="molecule type" value="Genomic_DNA"/>
</dbReference>